<dbReference type="PANTHER" id="PTHR15822">
    <property type="entry name" value="TRAF AND TNF RECEPTOR-ASSOCIATED PROTEIN"/>
    <property type="match status" value="1"/>
</dbReference>
<dbReference type="SUPFAM" id="SSF56219">
    <property type="entry name" value="DNase I-like"/>
    <property type="match status" value="1"/>
</dbReference>
<keyword evidence="7" id="KW-0460">Magnesium</keyword>
<evidence type="ECO:0000256" key="6">
    <source>
        <dbReference type="ARBA" id="ARBA00022801"/>
    </source>
</evidence>
<comment type="cofactor">
    <cofactor evidence="1">
        <name>Mn(2+)</name>
        <dbReference type="ChEBI" id="CHEBI:29035"/>
    </cofactor>
</comment>
<name>A0A921HVG7_9BACT</name>
<keyword evidence="4" id="KW-0479">Metal-binding</keyword>
<feature type="transmembrane region" description="Helical" evidence="9">
    <location>
        <begin position="43"/>
        <end position="64"/>
    </location>
</feature>
<evidence type="ECO:0000313" key="14">
    <source>
        <dbReference type="Proteomes" id="UP000766986"/>
    </source>
</evidence>
<keyword evidence="14" id="KW-1185">Reference proteome</keyword>
<keyword evidence="9" id="KW-0472">Membrane</keyword>
<protein>
    <submittedName>
        <fullName evidence="11">Endonuclease/exonuclease/phosphatase family protein</fullName>
    </submittedName>
</protein>
<evidence type="ECO:0000256" key="1">
    <source>
        <dbReference type="ARBA" id="ARBA00001936"/>
    </source>
</evidence>
<keyword evidence="9" id="KW-1133">Transmembrane helix</keyword>
<evidence type="ECO:0000256" key="5">
    <source>
        <dbReference type="ARBA" id="ARBA00022763"/>
    </source>
</evidence>
<accession>A0A921HVG7</accession>
<evidence type="ECO:0000259" key="10">
    <source>
        <dbReference type="Pfam" id="PF03372"/>
    </source>
</evidence>
<keyword evidence="5" id="KW-0227">DNA damage</keyword>
<evidence type="ECO:0000313" key="13">
    <source>
        <dbReference type="Proteomes" id="UP000717835"/>
    </source>
</evidence>
<feature type="transmembrane region" description="Helical" evidence="9">
    <location>
        <begin position="7"/>
        <end position="31"/>
    </location>
</feature>
<keyword evidence="9" id="KW-0812">Transmembrane</keyword>
<dbReference type="Proteomes" id="UP000717835">
    <property type="component" value="Unassembled WGS sequence"/>
</dbReference>
<evidence type="ECO:0000313" key="11">
    <source>
        <dbReference type="EMBL" id="HJF91621.1"/>
    </source>
</evidence>
<comment type="caution">
    <text evidence="11">The sequence shown here is derived from an EMBL/GenBank/DDBJ whole genome shotgun (WGS) entry which is preliminary data.</text>
</comment>
<dbReference type="AlphaFoldDB" id="A0A921HVG7"/>
<evidence type="ECO:0000256" key="7">
    <source>
        <dbReference type="ARBA" id="ARBA00022842"/>
    </source>
</evidence>
<dbReference type="InterPro" id="IPR051547">
    <property type="entry name" value="TDP2-like"/>
</dbReference>
<keyword evidence="3" id="KW-0540">Nuclease</keyword>
<keyword evidence="8" id="KW-0234">DNA repair</keyword>
<evidence type="ECO:0000313" key="12">
    <source>
        <dbReference type="EMBL" id="MBM6735668.1"/>
    </source>
</evidence>
<dbReference type="Pfam" id="PF03372">
    <property type="entry name" value="Exo_endo_phos"/>
    <property type="match status" value="1"/>
</dbReference>
<keyword evidence="6" id="KW-0378">Hydrolase</keyword>
<evidence type="ECO:0000256" key="3">
    <source>
        <dbReference type="ARBA" id="ARBA00022722"/>
    </source>
</evidence>
<evidence type="ECO:0000256" key="2">
    <source>
        <dbReference type="ARBA" id="ARBA00001946"/>
    </source>
</evidence>
<dbReference type="Gene3D" id="3.60.10.10">
    <property type="entry name" value="Endonuclease/exonuclease/phosphatase"/>
    <property type="match status" value="1"/>
</dbReference>
<organism evidence="11 13">
    <name type="scientific">Mediterranea massiliensis</name>
    <dbReference type="NCBI Taxonomy" id="1841865"/>
    <lineage>
        <taxon>Bacteria</taxon>
        <taxon>Pseudomonadati</taxon>
        <taxon>Bacteroidota</taxon>
        <taxon>Bacteroidia</taxon>
        <taxon>Bacteroidales</taxon>
        <taxon>Bacteroidaceae</taxon>
        <taxon>Mediterranea</taxon>
    </lineage>
</organism>
<feature type="domain" description="Endonuclease/exonuclease/phosphatase" evidence="10">
    <location>
        <begin position="105"/>
        <end position="353"/>
    </location>
</feature>
<dbReference type="RefSeq" id="WP_022020238.1">
    <property type="nucleotide sequence ID" value="NZ_CAWVFH010000007.1"/>
</dbReference>
<evidence type="ECO:0000256" key="9">
    <source>
        <dbReference type="SAM" id="Phobius"/>
    </source>
</evidence>
<proteinExistence type="predicted"/>
<reference evidence="12 14" key="3">
    <citation type="journal article" date="2021" name="Sci. Rep.">
        <title>The distribution of antibiotic resistance genes in chicken gut microbiota commensals.</title>
        <authorList>
            <person name="Juricova H."/>
            <person name="Matiasovicova J."/>
            <person name="Kubasova T."/>
            <person name="Cejkova D."/>
            <person name="Rychlik I."/>
        </authorList>
    </citation>
    <scope>NUCLEOTIDE SEQUENCE [LARGE SCALE GENOMIC DNA]</scope>
    <source>
        <strain evidence="12 14">An772</strain>
    </source>
</reference>
<dbReference type="EMBL" id="DYVX01000036">
    <property type="protein sequence ID" value="HJF91621.1"/>
    <property type="molecule type" value="Genomic_DNA"/>
</dbReference>
<dbReference type="GO" id="GO:0004519">
    <property type="term" value="F:endonuclease activity"/>
    <property type="evidence" value="ECO:0007669"/>
    <property type="project" value="UniProtKB-KW"/>
</dbReference>
<dbReference type="Proteomes" id="UP000766986">
    <property type="component" value="Unassembled WGS sequence"/>
</dbReference>
<reference evidence="11" key="2">
    <citation type="journal article" date="2021" name="PeerJ">
        <title>Extensive microbial diversity within the chicken gut microbiome revealed by metagenomics and culture.</title>
        <authorList>
            <person name="Gilroy R."/>
            <person name="Ravi A."/>
            <person name="Getino M."/>
            <person name="Pursley I."/>
            <person name="Horton D.L."/>
            <person name="Alikhan N.F."/>
            <person name="Baker D."/>
            <person name="Gharbi K."/>
            <person name="Hall N."/>
            <person name="Watson M."/>
            <person name="Adriaenssens E.M."/>
            <person name="Foster-Nyarko E."/>
            <person name="Jarju S."/>
            <person name="Secka A."/>
            <person name="Antonio M."/>
            <person name="Oren A."/>
            <person name="Chaudhuri R.R."/>
            <person name="La Ragione R."/>
            <person name="Hildebrand F."/>
            <person name="Pallen M.J."/>
        </authorList>
    </citation>
    <scope>NUCLEOTIDE SEQUENCE</scope>
    <source>
        <strain evidence="11">CHK55-1828</strain>
    </source>
</reference>
<dbReference type="GO" id="GO:0006281">
    <property type="term" value="P:DNA repair"/>
    <property type="evidence" value="ECO:0007669"/>
    <property type="project" value="UniProtKB-KW"/>
</dbReference>
<dbReference type="InterPro" id="IPR005135">
    <property type="entry name" value="Endo/exonuclease/phosphatase"/>
</dbReference>
<dbReference type="EMBL" id="JACLYZ010000024">
    <property type="protein sequence ID" value="MBM6735668.1"/>
    <property type="molecule type" value="Genomic_DNA"/>
</dbReference>
<dbReference type="PANTHER" id="PTHR15822:SF4">
    <property type="entry name" value="TYROSYL-DNA PHOSPHODIESTERASE 2"/>
    <property type="match status" value="1"/>
</dbReference>
<dbReference type="CDD" id="cd09084">
    <property type="entry name" value="EEP-2"/>
    <property type="match status" value="1"/>
</dbReference>
<comment type="cofactor">
    <cofactor evidence="2">
        <name>Mg(2+)</name>
        <dbReference type="ChEBI" id="CHEBI:18420"/>
    </cofactor>
</comment>
<dbReference type="GO" id="GO:0016787">
    <property type="term" value="F:hydrolase activity"/>
    <property type="evidence" value="ECO:0007669"/>
    <property type="project" value="UniProtKB-KW"/>
</dbReference>
<gene>
    <name evidence="12" type="ORF">H7U35_10620</name>
    <name evidence="11" type="ORF">K8W02_04445</name>
</gene>
<evidence type="ECO:0000256" key="8">
    <source>
        <dbReference type="ARBA" id="ARBA00023204"/>
    </source>
</evidence>
<reference evidence="11" key="4">
    <citation type="submission" date="2021-09" db="EMBL/GenBank/DDBJ databases">
        <authorList>
            <person name="Gilroy R."/>
        </authorList>
    </citation>
    <scope>NUCLEOTIDE SEQUENCE</scope>
    <source>
        <strain evidence="11">CHK55-1828</strain>
    </source>
</reference>
<reference evidence="12" key="1">
    <citation type="submission" date="2020-08" db="EMBL/GenBank/DDBJ databases">
        <authorList>
            <person name="Cejkova D."/>
            <person name="Kubasova T."/>
            <person name="Jahodarova E."/>
            <person name="Rychlik I."/>
        </authorList>
    </citation>
    <scope>NUCLEOTIDE SEQUENCE</scope>
    <source>
        <strain evidence="12">An772</strain>
    </source>
</reference>
<dbReference type="InterPro" id="IPR036691">
    <property type="entry name" value="Endo/exonu/phosph_ase_sf"/>
</dbReference>
<dbReference type="OrthoDB" id="635146at2"/>
<dbReference type="GO" id="GO:0046872">
    <property type="term" value="F:metal ion binding"/>
    <property type="evidence" value="ECO:0007669"/>
    <property type="project" value="UniProtKB-KW"/>
</dbReference>
<keyword evidence="11" id="KW-0255">Endonuclease</keyword>
<sequence length="365" mass="41167">MKLLRNVAAFTVGAINAVFTALFLLTAYSPYIQPVEHPLRSCLGLAFPIFLFVNVGFLFFWLIVQRYKFALLPLAGILLAYPQVRTYLPFNFHTDQVPEGSLKILSYNVMGFDGCVKEDGKNPILTYLQESGADILCLQEYATSESSRHLSQRDIERGLKAYPYHRIDKLGSAQSNRMAVYSKFPILSARKLDYKSSYNGSVAYELKIGQDTLTLINNHLESNKLTKEDKVVYESMLSAPERDKVKSGARLLLGKLAEASAIRAPQADAIAQAVRETAHPYIIVCGDFNDTPISYAHRVAAQELDDAFTQSGQGFGISYNQNRFYFRIDHILVSRNMKTYNCTVDKTIKDSDHYPVWCYVTMQGK</sequence>
<evidence type="ECO:0000256" key="4">
    <source>
        <dbReference type="ARBA" id="ARBA00022723"/>
    </source>
</evidence>